<keyword evidence="5 12" id="KW-1133">Transmembrane helix</keyword>
<dbReference type="EMBL" id="UYRU01097689">
    <property type="protein sequence ID" value="VDN40115.1"/>
    <property type="molecule type" value="Genomic_DNA"/>
</dbReference>
<keyword evidence="9 11" id="KW-0739">Sodium transport</keyword>
<evidence type="ECO:0000256" key="6">
    <source>
        <dbReference type="ARBA" id="ARBA00023053"/>
    </source>
</evidence>
<organism evidence="13 14">
    <name type="scientific">Dibothriocephalus latus</name>
    <name type="common">Fish tapeworm</name>
    <name type="synonym">Diphyllobothrium latum</name>
    <dbReference type="NCBI Taxonomy" id="60516"/>
    <lineage>
        <taxon>Eukaryota</taxon>
        <taxon>Metazoa</taxon>
        <taxon>Spiralia</taxon>
        <taxon>Lophotrochozoa</taxon>
        <taxon>Platyhelminthes</taxon>
        <taxon>Cestoda</taxon>
        <taxon>Eucestoda</taxon>
        <taxon>Diphyllobothriidea</taxon>
        <taxon>Diphyllobothriidae</taxon>
        <taxon>Dibothriocephalus</taxon>
    </lineage>
</organism>
<dbReference type="GO" id="GO:0005272">
    <property type="term" value="F:sodium channel activity"/>
    <property type="evidence" value="ECO:0007669"/>
    <property type="project" value="UniProtKB-KW"/>
</dbReference>
<keyword evidence="3 11" id="KW-0894">Sodium channel</keyword>
<evidence type="ECO:0000256" key="1">
    <source>
        <dbReference type="ARBA" id="ARBA00004141"/>
    </source>
</evidence>
<name>A0A3P7NC52_DIBLA</name>
<evidence type="ECO:0000313" key="13">
    <source>
        <dbReference type="EMBL" id="VDN40115.1"/>
    </source>
</evidence>
<accession>A0A3P7NC52</accession>
<evidence type="ECO:0000256" key="3">
    <source>
        <dbReference type="ARBA" id="ARBA00022461"/>
    </source>
</evidence>
<dbReference type="GO" id="GO:0016020">
    <property type="term" value="C:membrane"/>
    <property type="evidence" value="ECO:0007669"/>
    <property type="project" value="UniProtKB-SubCell"/>
</dbReference>
<keyword evidence="14" id="KW-1185">Reference proteome</keyword>
<gene>
    <name evidence="13" type="ORF">DILT_LOCUS18143</name>
</gene>
<comment type="subcellular location">
    <subcellularLocation>
        <location evidence="1">Membrane</location>
        <topology evidence="1">Multi-pass membrane protein</topology>
    </subcellularLocation>
</comment>
<reference evidence="13 14" key="1">
    <citation type="submission" date="2018-11" db="EMBL/GenBank/DDBJ databases">
        <authorList>
            <consortium name="Pathogen Informatics"/>
        </authorList>
    </citation>
    <scope>NUCLEOTIDE SEQUENCE [LARGE SCALE GENOMIC DNA]</scope>
</reference>
<keyword evidence="10 11" id="KW-0407">Ion channel</keyword>
<feature type="transmembrane region" description="Helical" evidence="12">
    <location>
        <begin position="81"/>
        <end position="106"/>
    </location>
</feature>
<evidence type="ECO:0000313" key="14">
    <source>
        <dbReference type="Proteomes" id="UP000281553"/>
    </source>
</evidence>
<evidence type="ECO:0000256" key="7">
    <source>
        <dbReference type="ARBA" id="ARBA00023065"/>
    </source>
</evidence>
<evidence type="ECO:0000256" key="9">
    <source>
        <dbReference type="ARBA" id="ARBA00023201"/>
    </source>
</evidence>
<keyword evidence="8 12" id="KW-0472">Membrane</keyword>
<evidence type="ECO:0000256" key="8">
    <source>
        <dbReference type="ARBA" id="ARBA00023136"/>
    </source>
</evidence>
<sequence length="244" mass="27291">MIYDTKHFEIKRLHEGFQLPPAALATYIKSLKESKLKNSRLEGIYTNAEAGLPADELIVVDIRLVRERVDRWQEELTKSAFNLMADIGGTLGLCAGISFLSSFFLLLFFGNAFYHALLSLVYWFWWSVFQGGPPATPLPDKSLTGGDAASRTLPKSTLEGDVSWGRRRTASRILKRKTGSDFTNFGPGGWMSSSRGFETGVSMHEEPARRGSGDPEVVSQWSILIWYSQITIIVMDTPTPTYNK</sequence>
<proteinExistence type="inferred from homology"/>
<dbReference type="InterPro" id="IPR001873">
    <property type="entry name" value="ENaC"/>
</dbReference>
<keyword evidence="6" id="KW-0915">Sodium</keyword>
<evidence type="ECO:0000256" key="4">
    <source>
        <dbReference type="ARBA" id="ARBA00022692"/>
    </source>
</evidence>
<dbReference type="Gene3D" id="1.10.287.770">
    <property type="entry name" value="YojJ-like"/>
    <property type="match status" value="1"/>
</dbReference>
<dbReference type="Pfam" id="PF00858">
    <property type="entry name" value="ASC"/>
    <property type="match status" value="1"/>
</dbReference>
<evidence type="ECO:0000256" key="12">
    <source>
        <dbReference type="SAM" id="Phobius"/>
    </source>
</evidence>
<dbReference type="Proteomes" id="UP000281553">
    <property type="component" value="Unassembled WGS sequence"/>
</dbReference>
<protein>
    <submittedName>
        <fullName evidence="13">Uncharacterized protein</fullName>
    </submittedName>
</protein>
<keyword evidence="2 11" id="KW-0813">Transport</keyword>
<keyword evidence="4 11" id="KW-0812">Transmembrane</keyword>
<evidence type="ECO:0000256" key="5">
    <source>
        <dbReference type="ARBA" id="ARBA00022989"/>
    </source>
</evidence>
<evidence type="ECO:0000256" key="11">
    <source>
        <dbReference type="RuleBase" id="RU000679"/>
    </source>
</evidence>
<dbReference type="AlphaFoldDB" id="A0A3P7NC52"/>
<evidence type="ECO:0000256" key="10">
    <source>
        <dbReference type="ARBA" id="ARBA00023303"/>
    </source>
</evidence>
<evidence type="ECO:0000256" key="2">
    <source>
        <dbReference type="ARBA" id="ARBA00022448"/>
    </source>
</evidence>
<keyword evidence="7 11" id="KW-0406">Ion transport</keyword>
<dbReference type="OrthoDB" id="6279509at2759"/>
<comment type="similarity">
    <text evidence="11">Belongs to the amiloride-sensitive sodium channel (TC 1.A.6) family.</text>
</comment>